<organism evidence="1 2">
    <name type="scientific">Caerostris extrusa</name>
    <name type="common">Bark spider</name>
    <name type="synonym">Caerostris bankana</name>
    <dbReference type="NCBI Taxonomy" id="172846"/>
    <lineage>
        <taxon>Eukaryota</taxon>
        <taxon>Metazoa</taxon>
        <taxon>Ecdysozoa</taxon>
        <taxon>Arthropoda</taxon>
        <taxon>Chelicerata</taxon>
        <taxon>Arachnida</taxon>
        <taxon>Araneae</taxon>
        <taxon>Araneomorphae</taxon>
        <taxon>Entelegynae</taxon>
        <taxon>Araneoidea</taxon>
        <taxon>Araneidae</taxon>
        <taxon>Caerostris</taxon>
    </lineage>
</organism>
<dbReference type="AlphaFoldDB" id="A0AAV4MWZ6"/>
<dbReference type="EMBL" id="BPLR01020245">
    <property type="protein sequence ID" value="GIX76295.1"/>
    <property type="molecule type" value="Genomic_DNA"/>
</dbReference>
<dbReference type="Proteomes" id="UP001054945">
    <property type="component" value="Unassembled WGS sequence"/>
</dbReference>
<evidence type="ECO:0000313" key="2">
    <source>
        <dbReference type="Proteomes" id="UP001054945"/>
    </source>
</evidence>
<gene>
    <name evidence="1" type="ORF">CEXT_499711</name>
</gene>
<sequence length="38" mass="4346">IEDINKLICKVLSGWREVRPEVAKDTISLSLIVRHVSK</sequence>
<accession>A0AAV4MWZ6</accession>
<proteinExistence type="predicted"/>
<evidence type="ECO:0000313" key="1">
    <source>
        <dbReference type="EMBL" id="GIX76295.1"/>
    </source>
</evidence>
<name>A0AAV4MWZ6_CAEEX</name>
<protein>
    <submittedName>
        <fullName evidence="1">Uncharacterized protein</fullName>
    </submittedName>
</protein>
<reference evidence="1 2" key="1">
    <citation type="submission" date="2021-06" db="EMBL/GenBank/DDBJ databases">
        <title>Caerostris extrusa draft genome.</title>
        <authorList>
            <person name="Kono N."/>
            <person name="Arakawa K."/>
        </authorList>
    </citation>
    <scope>NUCLEOTIDE SEQUENCE [LARGE SCALE GENOMIC DNA]</scope>
</reference>
<feature type="non-terminal residue" evidence="1">
    <location>
        <position position="1"/>
    </location>
</feature>
<keyword evidence="2" id="KW-1185">Reference proteome</keyword>
<comment type="caution">
    <text evidence="1">The sequence shown here is derived from an EMBL/GenBank/DDBJ whole genome shotgun (WGS) entry which is preliminary data.</text>
</comment>